<evidence type="ECO:0000313" key="6">
    <source>
        <dbReference type="EMBL" id="WPB86322.1"/>
    </source>
</evidence>
<organism evidence="6 7">
    <name type="scientific">Sediminicoccus rosea</name>
    <dbReference type="NCBI Taxonomy" id="1225128"/>
    <lineage>
        <taxon>Bacteria</taxon>
        <taxon>Pseudomonadati</taxon>
        <taxon>Pseudomonadota</taxon>
        <taxon>Alphaproteobacteria</taxon>
        <taxon>Acetobacterales</taxon>
        <taxon>Roseomonadaceae</taxon>
        <taxon>Sediminicoccus</taxon>
    </lineage>
</organism>
<evidence type="ECO:0000256" key="2">
    <source>
        <dbReference type="ARBA" id="ARBA00009695"/>
    </source>
</evidence>
<evidence type="ECO:0000256" key="3">
    <source>
        <dbReference type="ARBA" id="ARBA00018111"/>
    </source>
</evidence>
<dbReference type="InterPro" id="IPR053924">
    <property type="entry name" value="RecX_HTH_2nd"/>
</dbReference>
<dbReference type="Pfam" id="PF02631">
    <property type="entry name" value="RecX_HTH2"/>
    <property type="match status" value="1"/>
</dbReference>
<keyword evidence="7" id="KW-1185">Reference proteome</keyword>
<proteinExistence type="inferred from homology"/>
<protein>
    <recommendedName>
        <fullName evidence="3">Regulatory protein RecX</fullName>
    </recommendedName>
</protein>
<keyword evidence="4" id="KW-0963">Cytoplasm</keyword>
<evidence type="ECO:0000313" key="7">
    <source>
        <dbReference type="Proteomes" id="UP001305521"/>
    </source>
</evidence>
<accession>A0ABZ0PLS8</accession>
<dbReference type="Proteomes" id="UP001305521">
    <property type="component" value="Chromosome"/>
</dbReference>
<reference evidence="6 7" key="1">
    <citation type="submission" date="2023-11" db="EMBL/GenBank/DDBJ databases">
        <title>Arctic aerobic anoxygenic photoheterotroph Sediminicoccus rosea KRV36 adapts its photosynthesis to long days of polar summer.</title>
        <authorList>
            <person name="Tomasch J."/>
            <person name="Kopejtka K."/>
            <person name="Bily T."/>
            <person name="Gardiner A.T."/>
            <person name="Gardian Z."/>
            <person name="Shivaramu S."/>
            <person name="Koblizek M."/>
            <person name="Engelhardt F."/>
            <person name="Kaftan D."/>
        </authorList>
    </citation>
    <scope>NUCLEOTIDE SEQUENCE [LARGE SCALE GENOMIC DNA]</scope>
    <source>
        <strain evidence="6 7">R-30</strain>
    </source>
</reference>
<evidence type="ECO:0000256" key="4">
    <source>
        <dbReference type="ARBA" id="ARBA00022490"/>
    </source>
</evidence>
<sequence length="187" mass="19701">MPKITEPALREAALAHLARFATTEAGLRRVLGNRIRRWAREAAAEGQDADTIAATAATAQAQAAAIAARLVQAGAVDDALFAQARARRLQGSGRSARATLAHLAAKGVAAETARAALSHEDMPGEFAAALILCRKRRFGPFAAAPPAPELRRKWLASLARAGFSGEVARRALALPRGEAERLLAEAR</sequence>
<name>A0ABZ0PLS8_9PROT</name>
<evidence type="ECO:0000256" key="1">
    <source>
        <dbReference type="ARBA" id="ARBA00004496"/>
    </source>
</evidence>
<dbReference type="RefSeq" id="WP_318650294.1">
    <property type="nucleotide sequence ID" value="NZ_CP137852.1"/>
</dbReference>
<evidence type="ECO:0000259" key="5">
    <source>
        <dbReference type="Pfam" id="PF02631"/>
    </source>
</evidence>
<feature type="domain" description="RecX second three-helical" evidence="5">
    <location>
        <begin position="77"/>
        <end position="117"/>
    </location>
</feature>
<comment type="subcellular location">
    <subcellularLocation>
        <location evidence="1">Cytoplasm</location>
    </subcellularLocation>
</comment>
<dbReference type="EMBL" id="CP137852">
    <property type="protein sequence ID" value="WPB86322.1"/>
    <property type="molecule type" value="Genomic_DNA"/>
</dbReference>
<gene>
    <name evidence="6" type="ORF">R9Z33_05485</name>
</gene>
<comment type="similarity">
    <text evidence="2">Belongs to the RecX family.</text>
</comment>